<gene>
    <name evidence="1" type="ORF">HYPSUDRAFT_124108</name>
</gene>
<dbReference type="EMBL" id="KN817726">
    <property type="protein sequence ID" value="KJA13628.1"/>
    <property type="molecule type" value="Genomic_DNA"/>
</dbReference>
<dbReference type="AlphaFoldDB" id="A0A0D2LS53"/>
<keyword evidence="2" id="KW-1185">Reference proteome</keyword>
<evidence type="ECO:0000313" key="2">
    <source>
        <dbReference type="Proteomes" id="UP000054270"/>
    </source>
</evidence>
<sequence>MLKGRFRLDVTVPALSPSHPGNQHLALSDNAYVNFRVSLPPSELTQAAKETPSLYGGFVSDSLMTKYNMFWGSRRDFELFLAQEQSLHSVEFVKSQTTKGISGKYLARESYL</sequence>
<protein>
    <submittedName>
        <fullName evidence="1">Uncharacterized protein</fullName>
    </submittedName>
</protein>
<dbReference type="OrthoDB" id="10427637at2759"/>
<organism evidence="1 2">
    <name type="scientific">Hypholoma sublateritium (strain FD-334 SS-4)</name>
    <dbReference type="NCBI Taxonomy" id="945553"/>
    <lineage>
        <taxon>Eukaryota</taxon>
        <taxon>Fungi</taxon>
        <taxon>Dikarya</taxon>
        <taxon>Basidiomycota</taxon>
        <taxon>Agaricomycotina</taxon>
        <taxon>Agaricomycetes</taxon>
        <taxon>Agaricomycetidae</taxon>
        <taxon>Agaricales</taxon>
        <taxon>Agaricineae</taxon>
        <taxon>Strophariaceae</taxon>
        <taxon>Hypholoma</taxon>
    </lineage>
</organism>
<name>A0A0D2LS53_HYPSF</name>
<proteinExistence type="predicted"/>
<accession>A0A0D2LS53</accession>
<reference evidence="2" key="1">
    <citation type="submission" date="2014-04" db="EMBL/GenBank/DDBJ databases">
        <title>Evolutionary Origins and Diversification of the Mycorrhizal Mutualists.</title>
        <authorList>
            <consortium name="DOE Joint Genome Institute"/>
            <consortium name="Mycorrhizal Genomics Consortium"/>
            <person name="Kohler A."/>
            <person name="Kuo A."/>
            <person name="Nagy L.G."/>
            <person name="Floudas D."/>
            <person name="Copeland A."/>
            <person name="Barry K.W."/>
            <person name="Cichocki N."/>
            <person name="Veneault-Fourrey C."/>
            <person name="LaButti K."/>
            <person name="Lindquist E.A."/>
            <person name="Lipzen A."/>
            <person name="Lundell T."/>
            <person name="Morin E."/>
            <person name="Murat C."/>
            <person name="Riley R."/>
            <person name="Ohm R."/>
            <person name="Sun H."/>
            <person name="Tunlid A."/>
            <person name="Henrissat B."/>
            <person name="Grigoriev I.V."/>
            <person name="Hibbett D.S."/>
            <person name="Martin F."/>
        </authorList>
    </citation>
    <scope>NUCLEOTIDE SEQUENCE [LARGE SCALE GENOMIC DNA]</scope>
    <source>
        <strain evidence="2">FD-334 SS-4</strain>
    </source>
</reference>
<evidence type="ECO:0000313" key="1">
    <source>
        <dbReference type="EMBL" id="KJA13628.1"/>
    </source>
</evidence>
<dbReference type="Proteomes" id="UP000054270">
    <property type="component" value="Unassembled WGS sequence"/>
</dbReference>
<feature type="non-terminal residue" evidence="1">
    <location>
        <position position="112"/>
    </location>
</feature>